<sequence length="249" mass="27361">MTNSPKCRTFIATVGYVTIAIALSACESSMQDADDASSPTSQRTTKHVVADARGQRSADKGLTEHKDDGRACNNNNQLRNAYFGDLHIHTALSLDAYQQDVRTMPKDAYDFARGKEIPFHGTVARINRPLDFAAVTDHSEYLGDLGRCTSNDDPMYDTEVCDTVRRGAGAAFQVLETAFEAETKGTRAERVMRAVKILLDSEAPKRNTDLCGEQGKLCAKAEQSGWQKIIDAAEHAQDRSAECNFTTFI</sequence>
<name>A0A382LJP3_9ZZZZ</name>
<dbReference type="AlphaFoldDB" id="A0A382LJP3"/>
<dbReference type="Pfam" id="PF12228">
    <property type="entry name" value="DUF3604"/>
    <property type="match status" value="1"/>
</dbReference>
<feature type="compositionally biased region" description="Basic and acidic residues" evidence="1">
    <location>
        <begin position="48"/>
        <end position="70"/>
    </location>
</feature>
<evidence type="ECO:0008006" key="3">
    <source>
        <dbReference type="Google" id="ProtNLM"/>
    </source>
</evidence>
<dbReference type="Gene3D" id="3.20.20.140">
    <property type="entry name" value="Metal-dependent hydrolases"/>
    <property type="match status" value="1"/>
</dbReference>
<protein>
    <recommendedName>
        <fullName evidence="3">DUF3604 domain-containing protein</fullName>
    </recommendedName>
</protein>
<feature type="region of interest" description="Disordered" evidence="1">
    <location>
        <begin position="31"/>
        <end position="71"/>
    </location>
</feature>
<accession>A0A382LJP3</accession>
<dbReference type="PROSITE" id="PS51257">
    <property type="entry name" value="PROKAR_LIPOPROTEIN"/>
    <property type="match status" value="1"/>
</dbReference>
<gene>
    <name evidence="2" type="ORF">METZ01_LOCUS289660</name>
</gene>
<feature type="non-terminal residue" evidence="2">
    <location>
        <position position="249"/>
    </location>
</feature>
<evidence type="ECO:0000313" key="2">
    <source>
        <dbReference type="EMBL" id="SVC36806.1"/>
    </source>
</evidence>
<evidence type="ECO:0000256" key="1">
    <source>
        <dbReference type="SAM" id="MobiDB-lite"/>
    </source>
</evidence>
<organism evidence="2">
    <name type="scientific">marine metagenome</name>
    <dbReference type="NCBI Taxonomy" id="408172"/>
    <lineage>
        <taxon>unclassified sequences</taxon>
        <taxon>metagenomes</taxon>
        <taxon>ecological metagenomes</taxon>
    </lineage>
</organism>
<reference evidence="2" key="1">
    <citation type="submission" date="2018-05" db="EMBL/GenBank/DDBJ databases">
        <authorList>
            <person name="Lanie J.A."/>
            <person name="Ng W.-L."/>
            <person name="Kazmierczak K.M."/>
            <person name="Andrzejewski T.M."/>
            <person name="Davidsen T.M."/>
            <person name="Wayne K.J."/>
            <person name="Tettelin H."/>
            <person name="Glass J.I."/>
            <person name="Rusch D."/>
            <person name="Podicherti R."/>
            <person name="Tsui H.-C.T."/>
            <person name="Winkler M.E."/>
        </authorList>
    </citation>
    <scope>NUCLEOTIDE SEQUENCE</scope>
</reference>
<dbReference type="InterPro" id="IPR022028">
    <property type="entry name" value="DUF3604"/>
</dbReference>
<dbReference type="EMBL" id="UINC01087445">
    <property type="protein sequence ID" value="SVC36806.1"/>
    <property type="molecule type" value="Genomic_DNA"/>
</dbReference>
<feature type="compositionally biased region" description="Polar residues" evidence="1">
    <location>
        <begin position="31"/>
        <end position="43"/>
    </location>
</feature>
<proteinExistence type="predicted"/>